<dbReference type="Gene3D" id="3.40.50.1010">
    <property type="entry name" value="5'-nuclease"/>
    <property type="match status" value="1"/>
</dbReference>
<proteinExistence type="predicted"/>
<dbReference type="InterPro" id="IPR029060">
    <property type="entry name" value="PIN-like_dom_sf"/>
</dbReference>
<keyword evidence="3" id="KW-1185">Reference proteome</keyword>
<organism evidence="2 3">
    <name type="scientific">Iningainema tapete BLCC-T55</name>
    <dbReference type="NCBI Taxonomy" id="2748662"/>
    <lineage>
        <taxon>Bacteria</taxon>
        <taxon>Bacillati</taxon>
        <taxon>Cyanobacteriota</taxon>
        <taxon>Cyanophyceae</taxon>
        <taxon>Nostocales</taxon>
        <taxon>Scytonemataceae</taxon>
        <taxon>Iningainema tapete</taxon>
    </lineage>
</organism>
<protein>
    <submittedName>
        <fullName evidence="2">Type II toxin-antitoxin system VapC family toxin</fullName>
    </submittedName>
</protein>
<dbReference type="PANTHER" id="PTHR36173">
    <property type="entry name" value="RIBONUCLEASE VAPC16-RELATED"/>
    <property type="match status" value="1"/>
</dbReference>
<dbReference type="AlphaFoldDB" id="A0A8J6XEY7"/>
<dbReference type="Pfam" id="PF01850">
    <property type="entry name" value="PIN"/>
    <property type="match status" value="1"/>
</dbReference>
<evidence type="ECO:0000313" key="2">
    <source>
        <dbReference type="EMBL" id="MBD2771520.1"/>
    </source>
</evidence>
<dbReference type="RefSeq" id="WP_190825812.1">
    <property type="nucleotide sequence ID" value="NZ_CAWPPI010000025.1"/>
</dbReference>
<evidence type="ECO:0000259" key="1">
    <source>
        <dbReference type="Pfam" id="PF01850"/>
    </source>
</evidence>
<accession>A0A8J6XEY7</accession>
<sequence length="128" mass="14612">MKLLLDTHVFIWSAGTPEKLSQRARELLLDTSNTLVLSIASIWEIQIKLQLGKLRLNSPLPNLIESQQQTNNLQLLPIELAHIWALANLPNHHRDPFDRLLIAQSIVEHIPILSADSALDAYQTQRLW</sequence>
<gene>
    <name evidence="2" type="ORF">ICL16_05175</name>
</gene>
<dbReference type="EMBL" id="JACXAE010000025">
    <property type="protein sequence ID" value="MBD2771520.1"/>
    <property type="molecule type" value="Genomic_DNA"/>
</dbReference>
<feature type="domain" description="PIN" evidence="1">
    <location>
        <begin position="4"/>
        <end position="121"/>
    </location>
</feature>
<comment type="caution">
    <text evidence="2">The sequence shown here is derived from an EMBL/GenBank/DDBJ whole genome shotgun (WGS) entry which is preliminary data.</text>
</comment>
<name>A0A8J6XEY7_9CYAN</name>
<reference evidence="2" key="1">
    <citation type="submission" date="2020-09" db="EMBL/GenBank/DDBJ databases">
        <title>Iningainema tapete sp. nov. (Scytonemataceae, Cyanobacteria) from greenhouses in central Florida (USA) produces two types of nodularin with biosynthetic potential for microcystin-LR and anabaenopeptins.</title>
        <authorList>
            <person name="Berthold D.E."/>
            <person name="Lefler F.W."/>
            <person name="Huang I.-S."/>
            <person name="Abdulla H."/>
            <person name="Zimba P.V."/>
            <person name="Laughinghouse H.D. IV."/>
        </authorList>
    </citation>
    <scope>NUCLEOTIDE SEQUENCE</scope>
    <source>
        <strain evidence="2">BLCCT55</strain>
    </source>
</reference>
<dbReference type="Proteomes" id="UP000629098">
    <property type="component" value="Unassembled WGS sequence"/>
</dbReference>
<dbReference type="CDD" id="cd09872">
    <property type="entry name" value="PIN_Sll0205-like"/>
    <property type="match status" value="1"/>
</dbReference>
<dbReference type="InterPro" id="IPR002716">
    <property type="entry name" value="PIN_dom"/>
</dbReference>
<dbReference type="SUPFAM" id="SSF88723">
    <property type="entry name" value="PIN domain-like"/>
    <property type="match status" value="1"/>
</dbReference>
<evidence type="ECO:0000313" key="3">
    <source>
        <dbReference type="Proteomes" id="UP000629098"/>
    </source>
</evidence>
<dbReference type="InterPro" id="IPR052919">
    <property type="entry name" value="TA_system_RNase"/>
</dbReference>
<dbReference type="InterPro" id="IPR041705">
    <property type="entry name" value="PIN_Sll0205"/>
</dbReference>
<dbReference type="PANTHER" id="PTHR36173:SF2">
    <property type="entry name" value="RIBONUCLEASE VAPC16"/>
    <property type="match status" value="1"/>
</dbReference>